<dbReference type="AlphaFoldDB" id="A0A2K1DX21"/>
<evidence type="ECO:0000256" key="1">
    <source>
        <dbReference type="SAM" id="Phobius"/>
    </source>
</evidence>
<feature type="transmembrane region" description="Helical" evidence="1">
    <location>
        <begin position="34"/>
        <end position="53"/>
    </location>
</feature>
<protein>
    <submittedName>
        <fullName evidence="2">Uncharacterized protein</fullName>
    </submittedName>
</protein>
<evidence type="ECO:0000313" key="3">
    <source>
        <dbReference type="Proteomes" id="UP000236641"/>
    </source>
</evidence>
<feature type="transmembrane region" description="Helical" evidence="1">
    <location>
        <begin position="160"/>
        <end position="176"/>
    </location>
</feature>
<name>A0A2K1DX21_9FLAO</name>
<keyword evidence="3" id="KW-1185">Reference proteome</keyword>
<gene>
    <name evidence="2" type="ORF">C1T31_10500</name>
</gene>
<proteinExistence type="predicted"/>
<keyword evidence="1" id="KW-0472">Membrane</keyword>
<dbReference type="OrthoDB" id="7630526at2"/>
<comment type="caution">
    <text evidence="2">The sequence shown here is derived from an EMBL/GenBank/DDBJ whole genome shotgun (WGS) entry which is preliminary data.</text>
</comment>
<reference evidence="2 3" key="1">
    <citation type="submission" date="2018-01" db="EMBL/GenBank/DDBJ databases">
        <title>The draft genome of Hanstruepera neustonica JCM19743.</title>
        <authorList>
            <person name="He R.-H."/>
            <person name="Du Z.-J."/>
        </authorList>
    </citation>
    <scope>NUCLEOTIDE SEQUENCE [LARGE SCALE GENOMIC DNA]</scope>
    <source>
        <strain evidence="2 3">JCM19743</strain>
    </source>
</reference>
<dbReference type="Proteomes" id="UP000236641">
    <property type="component" value="Unassembled WGS sequence"/>
</dbReference>
<keyword evidence="1" id="KW-0812">Transmembrane</keyword>
<feature type="transmembrane region" description="Helical" evidence="1">
    <location>
        <begin position="65"/>
        <end position="88"/>
    </location>
</feature>
<keyword evidence="1" id="KW-1133">Transmembrane helix</keyword>
<accession>A0A2K1DX21</accession>
<feature type="transmembrane region" description="Helical" evidence="1">
    <location>
        <begin position="137"/>
        <end position="154"/>
    </location>
</feature>
<feature type="transmembrane region" description="Helical" evidence="1">
    <location>
        <begin position="108"/>
        <end position="130"/>
    </location>
</feature>
<sequence length="185" mass="21128">MNYKHLFLLGLLFFLIGQILLAQGQDFVYNQQPIDFAHWFLLLGAVCLMPQVVQFPKKLFSYVGIPLTIIGIACIIGMCVLDFIWWSYPNEEARIEFTKHISNVPSIWKPFISIGSTSKVFNLGLTLLALNYFKHHKWGVGLIVLGTLVLMHIIPVPYRLVVGYTLTFIGFSFVFLKRDSVPFSI</sequence>
<evidence type="ECO:0000313" key="2">
    <source>
        <dbReference type="EMBL" id="PNQ72576.1"/>
    </source>
</evidence>
<organism evidence="2 3">
    <name type="scientific">Hanstruepera neustonica</name>
    <dbReference type="NCBI Taxonomy" id="1445657"/>
    <lineage>
        <taxon>Bacteria</taxon>
        <taxon>Pseudomonadati</taxon>
        <taxon>Bacteroidota</taxon>
        <taxon>Flavobacteriia</taxon>
        <taxon>Flavobacteriales</taxon>
        <taxon>Flavobacteriaceae</taxon>
        <taxon>Hanstruepera</taxon>
    </lineage>
</organism>
<dbReference type="RefSeq" id="WP_103052458.1">
    <property type="nucleotide sequence ID" value="NZ_POWF01000007.1"/>
</dbReference>
<dbReference type="EMBL" id="POWF01000007">
    <property type="protein sequence ID" value="PNQ72576.1"/>
    <property type="molecule type" value="Genomic_DNA"/>
</dbReference>